<dbReference type="AlphaFoldDB" id="D1P4C3"/>
<dbReference type="PROSITE" id="PS50056">
    <property type="entry name" value="TYR_PHOSPHATASE_2"/>
    <property type="match status" value="1"/>
</dbReference>
<dbReference type="Gene3D" id="3.90.190.10">
    <property type="entry name" value="Protein tyrosine phosphatase superfamily"/>
    <property type="match status" value="1"/>
</dbReference>
<protein>
    <submittedName>
        <fullName evidence="3">Protein-tyrosine phosphatase</fullName>
    </submittedName>
</protein>
<dbReference type="InterPro" id="IPR029021">
    <property type="entry name" value="Prot-tyrosine_phosphatase-like"/>
</dbReference>
<dbReference type="PROSITE" id="PS50055">
    <property type="entry name" value="TYR_PHOSPHATASE_PTP"/>
    <property type="match status" value="1"/>
</dbReference>
<dbReference type="STRING" id="500637.PROVRUST_07076"/>
<reference evidence="3" key="1">
    <citation type="submission" date="2009-12" db="EMBL/GenBank/DDBJ databases">
        <authorList>
            <person name="Weinstock G."/>
            <person name="Sodergren E."/>
            <person name="Clifton S."/>
            <person name="Fulton L."/>
            <person name="Fulton B."/>
            <person name="Courtney L."/>
            <person name="Fronick C."/>
            <person name="Harrison M."/>
            <person name="Strong C."/>
            <person name="Farmer C."/>
            <person name="Delahaunty K."/>
            <person name="Markovic C."/>
            <person name="Hall O."/>
            <person name="Minx P."/>
            <person name="Tomlinson C."/>
            <person name="Mitreva M."/>
            <person name="Nelson J."/>
            <person name="Hou S."/>
            <person name="Wollam A."/>
            <person name="Pepin K.H."/>
            <person name="Johnson M."/>
            <person name="Bhonagiri V."/>
            <person name="Nash W.E."/>
            <person name="Warren W."/>
            <person name="Chinwalla A."/>
            <person name="Mardis E.R."/>
            <person name="Wilson R.K."/>
        </authorList>
    </citation>
    <scope>NUCLEOTIDE SEQUENCE [LARGE SCALE GENOMIC DNA]</scope>
    <source>
        <strain evidence="3">DSM 4541</strain>
    </source>
</reference>
<dbReference type="InterPro" id="IPR000387">
    <property type="entry name" value="Tyr_Pase_dom"/>
</dbReference>
<gene>
    <name evidence="3" type="ORF">PROVRUST_07076</name>
</gene>
<evidence type="ECO:0000259" key="1">
    <source>
        <dbReference type="PROSITE" id="PS50055"/>
    </source>
</evidence>
<dbReference type="PANTHER" id="PTHR19134:SF527">
    <property type="entry name" value="TYROSINE-PROTEIN PHOSPHATASE NON-RECEPTOR TYPE 7"/>
    <property type="match status" value="1"/>
</dbReference>
<comment type="caution">
    <text evidence="3">The sequence shown here is derived from an EMBL/GenBank/DDBJ whole genome shotgun (WGS) entry which is preliminary data.</text>
</comment>
<dbReference type="CDD" id="cd14559">
    <property type="entry name" value="PTP_YopH-like"/>
    <property type="match status" value="1"/>
</dbReference>
<dbReference type="Proteomes" id="UP000005512">
    <property type="component" value="Unassembled WGS sequence"/>
</dbReference>
<proteinExistence type="predicted"/>
<name>D1P4C3_9GAMM</name>
<dbReference type="PANTHER" id="PTHR19134">
    <property type="entry name" value="RECEPTOR-TYPE TYROSINE-PROTEIN PHOSPHATASE"/>
    <property type="match status" value="1"/>
</dbReference>
<dbReference type="GO" id="GO:0004725">
    <property type="term" value="F:protein tyrosine phosphatase activity"/>
    <property type="evidence" value="ECO:0007669"/>
    <property type="project" value="InterPro"/>
</dbReference>
<evidence type="ECO:0000259" key="2">
    <source>
        <dbReference type="PROSITE" id="PS50056"/>
    </source>
</evidence>
<dbReference type="SMART" id="SM00194">
    <property type="entry name" value="PTPc"/>
    <property type="match status" value="1"/>
</dbReference>
<sequence length="361" mass="40502">MNMFPINLTRPSVSQAIVTPAVASSEHSNLSESLQCIKNISQTENVSAKVKPTLKKRLGLKLNFAVLAQQSAFDKLQVQTTKIINEKGIEYDTQKRGQLYPEIGAAKQTQVSILNKNWERVLLSANRLAVNDMGLAIRCQYPRNNTQAIENHLTMLVDNRVPLLVVLSSNNEIKPFFGREKSLPSYFISSKKYGEIKVKSLRIRADYQVDRNHHSKSQPPLKFNQYNLEINDRGRKHHLPVIHITNWGDGNTISTGELKKLSRMVNVLTHGSLIKLKKYHNVEIDGKNKPLPVIHCKAGIGRTGVLAAAMQLTKKDNTLTVDDVVTALRTSGNANMVQTEAQYNTLLELQQFIQAARKMSS</sequence>
<dbReference type="InterPro" id="IPR050348">
    <property type="entry name" value="Protein-Tyr_Phosphatase"/>
</dbReference>
<dbReference type="SUPFAM" id="SSF52799">
    <property type="entry name" value="(Phosphotyrosine protein) phosphatases II"/>
    <property type="match status" value="1"/>
</dbReference>
<evidence type="ECO:0000313" key="3">
    <source>
        <dbReference type="EMBL" id="EFB71750.1"/>
    </source>
</evidence>
<dbReference type="Pfam" id="PF00102">
    <property type="entry name" value="Y_phosphatase"/>
    <property type="match status" value="1"/>
</dbReference>
<accession>D1P4C3</accession>
<dbReference type="eggNOG" id="COG5599">
    <property type="taxonomic scope" value="Bacteria"/>
</dbReference>
<feature type="domain" description="Tyrosine-protein phosphatase" evidence="1">
    <location>
        <begin position="95"/>
        <end position="348"/>
    </location>
</feature>
<dbReference type="InterPro" id="IPR016130">
    <property type="entry name" value="Tyr_Pase_AS"/>
</dbReference>
<keyword evidence="4" id="KW-1185">Reference proteome</keyword>
<dbReference type="PROSITE" id="PS00383">
    <property type="entry name" value="TYR_PHOSPHATASE_1"/>
    <property type="match status" value="1"/>
</dbReference>
<evidence type="ECO:0000313" key="4">
    <source>
        <dbReference type="Proteomes" id="UP000005512"/>
    </source>
</evidence>
<dbReference type="EMBL" id="ABXV02000030">
    <property type="protein sequence ID" value="EFB71750.1"/>
    <property type="molecule type" value="Genomic_DNA"/>
</dbReference>
<dbReference type="SMART" id="SM00404">
    <property type="entry name" value="PTPc_motif"/>
    <property type="match status" value="1"/>
</dbReference>
<dbReference type="PRINTS" id="PR00700">
    <property type="entry name" value="PRTYPHPHTASE"/>
</dbReference>
<dbReference type="InterPro" id="IPR000242">
    <property type="entry name" value="PTP_cat"/>
</dbReference>
<dbReference type="InterPro" id="IPR003595">
    <property type="entry name" value="Tyr_Pase_cat"/>
</dbReference>
<organism evidence="3 4">
    <name type="scientific">Providencia rustigianii DSM 4541</name>
    <dbReference type="NCBI Taxonomy" id="500637"/>
    <lineage>
        <taxon>Bacteria</taxon>
        <taxon>Pseudomonadati</taxon>
        <taxon>Pseudomonadota</taxon>
        <taxon>Gammaproteobacteria</taxon>
        <taxon>Enterobacterales</taxon>
        <taxon>Morganellaceae</taxon>
        <taxon>Providencia</taxon>
    </lineage>
</organism>
<dbReference type="HOGENOM" id="CLU_766963_0_0_6"/>
<feature type="domain" description="Tyrosine specific protein phosphatases" evidence="2">
    <location>
        <begin position="271"/>
        <end position="344"/>
    </location>
</feature>